<evidence type="ECO:0000313" key="3">
    <source>
        <dbReference type="Proteomes" id="UP000272400"/>
    </source>
</evidence>
<keyword evidence="1" id="KW-0732">Signal</keyword>
<organism evidence="2 3">
    <name type="scientific">Actinocorallia herbida</name>
    <dbReference type="NCBI Taxonomy" id="58109"/>
    <lineage>
        <taxon>Bacteria</taxon>
        <taxon>Bacillati</taxon>
        <taxon>Actinomycetota</taxon>
        <taxon>Actinomycetes</taxon>
        <taxon>Streptosporangiales</taxon>
        <taxon>Thermomonosporaceae</taxon>
        <taxon>Actinocorallia</taxon>
    </lineage>
</organism>
<dbReference type="OrthoDB" id="3472891at2"/>
<dbReference type="InterPro" id="IPR006311">
    <property type="entry name" value="TAT_signal"/>
</dbReference>
<evidence type="ECO:0000256" key="1">
    <source>
        <dbReference type="SAM" id="SignalP"/>
    </source>
</evidence>
<accession>A0A3N1CTP9</accession>
<reference evidence="2 3" key="1">
    <citation type="submission" date="2018-11" db="EMBL/GenBank/DDBJ databases">
        <title>Sequencing the genomes of 1000 actinobacteria strains.</title>
        <authorList>
            <person name="Klenk H.-P."/>
        </authorList>
    </citation>
    <scope>NUCLEOTIDE SEQUENCE [LARGE SCALE GENOMIC DNA]</scope>
    <source>
        <strain evidence="2 3">DSM 44254</strain>
    </source>
</reference>
<feature type="signal peptide" evidence="1">
    <location>
        <begin position="1"/>
        <end position="22"/>
    </location>
</feature>
<evidence type="ECO:0000313" key="2">
    <source>
        <dbReference type="EMBL" id="ROO84687.1"/>
    </source>
</evidence>
<keyword evidence="3" id="KW-1185">Reference proteome</keyword>
<feature type="chain" id="PRO_5038886320" evidence="1">
    <location>
        <begin position="23"/>
        <end position="275"/>
    </location>
</feature>
<dbReference type="RefSeq" id="WP_123664268.1">
    <property type="nucleotide sequence ID" value="NZ_RJKE01000001.1"/>
</dbReference>
<dbReference type="Proteomes" id="UP000272400">
    <property type="component" value="Unassembled WGS sequence"/>
</dbReference>
<dbReference type="AlphaFoldDB" id="A0A3N1CTP9"/>
<name>A0A3N1CTP9_9ACTN</name>
<dbReference type="EMBL" id="RJKE01000001">
    <property type="protein sequence ID" value="ROO84687.1"/>
    <property type="molecule type" value="Genomic_DNA"/>
</dbReference>
<gene>
    <name evidence="2" type="ORF">EDD29_2214</name>
</gene>
<proteinExistence type="predicted"/>
<dbReference type="PROSITE" id="PS51318">
    <property type="entry name" value="TAT"/>
    <property type="match status" value="1"/>
</dbReference>
<protein>
    <submittedName>
        <fullName evidence="2">Uncharacterized protein</fullName>
    </submittedName>
</protein>
<comment type="caution">
    <text evidence="2">The sequence shown here is derived from an EMBL/GenBank/DDBJ whole genome shotgun (WGS) entry which is preliminary data.</text>
</comment>
<sequence>MRVKKRAVLTMCGAVLAGVAGAGSTAVSAAAADPEQATTVAAEDAAGDPWVYSDKWGVIGRNTIGSPVAELRFGPWGRTTAAPAATQKPPYGHGSLGLLVAAGPNPAVTTDDEKIAYGNETDFAGVRLRDIKTLSYSIFTAMDSIAQVALPGIAFEIDPKLNPGVTYSTLGYLPNISQSPSAPATPTQGRWQTYDAAATGSRWFATGATGPAINCTLASPCTFAQAKAALPNAVITYSVEFQKGRDNAFTGAVDGLRINDDLYDFEFKGVRKRRI</sequence>